<accession>A0AAW1WS60</accession>
<dbReference type="PANTHER" id="PTHR38390:SF2">
    <property type="entry name" value="OS01G0103900 PROTEIN"/>
    <property type="match status" value="1"/>
</dbReference>
<evidence type="ECO:0000313" key="2">
    <source>
        <dbReference type="Proteomes" id="UP001457282"/>
    </source>
</evidence>
<name>A0AAW1WS60_RUBAR</name>
<sequence length="654" mass="73549">MVELCFVLDLRSLPPPFLSDLKQSLLQLANLYAVSPSPSWRKSESLRDRIGVCFVFKNPITSSDQLKIVYTPSPSGNFSLRDFHHAVNGLPENAFQPQMDDSYVKLSTVINDEVLYHWGGRDIMRKVIVITSCLPREVDFIMQKTLTAAADKCVSVEFLLFEQKSAHLCNIKENIKNFVTCISELDNCSFQSYLPDARVLHGLVNRWLQDLKDDIEEPLQACFNFKNNLVGSVNQISCNLHISVNQISDGFYPCQTCRCHGISLEDAVKVKTEESCCPVTGRNIGRSDVMGNSVKVGERTILLLPSFQSPVKLKHVSSPIDFCVIERTNLGSISEGVVMGASYVVIPSTFQEIETAPDEIDQSDLNTQLFRWICSALHSMDQGLVCSSNCNIETMREATLHCYYILQPSDNGPMLLRRIAGSEEVLHSPDLNQLTVSSVRKEFEDSVKDSLSRIDVRDYNPMLHEMGFHQKLSLLVKESLQFGSLSPKMEEKTYEPSATQPKFSEVIGQSDSTIDIEMVRNETSKLVDLTAEEDTTSACITEEWEQLVVNEVSEIHSPVCIFKPKLDQSVLSPPDGTRQLDAKTSRILERLEVPRKFRREPVSPNLTSKGVTNSSVQIKKPLLPSQPICVPDQRAVTSSQVMKPNFQRLKRKFK</sequence>
<keyword evidence="2" id="KW-1185">Reference proteome</keyword>
<dbReference type="EMBL" id="JBEDUW010000005">
    <property type="protein sequence ID" value="KAK9926489.1"/>
    <property type="molecule type" value="Genomic_DNA"/>
</dbReference>
<organism evidence="1 2">
    <name type="scientific">Rubus argutus</name>
    <name type="common">Southern blackberry</name>
    <dbReference type="NCBI Taxonomy" id="59490"/>
    <lineage>
        <taxon>Eukaryota</taxon>
        <taxon>Viridiplantae</taxon>
        <taxon>Streptophyta</taxon>
        <taxon>Embryophyta</taxon>
        <taxon>Tracheophyta</taxon>
        <taxon>Spermatophyta</taxon>
        <taxon>Magnoliopsida</taxon>
        <taxon>eudicotyledons</taxon>
        <taxon>Gunneridae</taxon>
        <taxon>Pentapetalae</taxon>
        <taxon>rosids</taxon>
        <taxon>fabids</taxon>
        <taxon>Rosales</taxon>
        <taxon>Rosaceae</taxon>
        <taxon>Rosoideae</taxon>
        <taxon>Rosoideae incertae sedis</taxon>
        <taxon>Rubus</taxon>
    </lineage>
</organism>
<dbReference type="AlphaFoldDB" id="A0AAW1WS60"/>
<evidence type="ECO:0000313" key="1">
    <source>
        <dbReference type="EMBL" id="KAK9926489.1"/>
    </source>
</evidence>
<dbReference type="PANTHER" id="PTHR38390">
    <property type="entry name" value="OS01G0103900 PROTEIN"/>
    <property type="match status" value="1"/>
</dbReference>
<proteinExistence type="predicted"/>
<dbReference type="Proteomes" id="UP001457282">
    <property type="component" value="Unassembled WGS sequence"/>
</dbReference>
<comment type="caution">
    <text evidence="1">The sequence shown here is derived from an EMBL/GenBank/DDBJ whole genome shotgun (WGS) entry which is preliminary data.</text>
</comment>
<reference evidence="1 2" key="1">
    <citation type="journal article" date="2023" name="G3 (Bethesda)">
        <title>A chromosome-length genome assembly and annotation of blackberry (Rubus argutus, cv. 'Hillquist').</title>
        <authorList>
            <person name="Bruna T."/>
            <person name="Aryal R."/>
            <person name="Dudchenko O."/>
            <person name="Sargent D.J."/>
            <person name="Mead D."/>
            <person name="Buti M."/>
            <person name="Cavallini A."/>
            <person name="Hytonen T."/>
            <person name="Andres J."/>
            <person name="Pham M."/>
            <person name="Weisz D."/>
            <person name="Mascagni F."/>
            <person name="Usai G."/>
            <person name="Natali L."/>
            <person name="Bassil N."/>
            <person name="Fernandez G.E."/>
            <person name="Lomsadze A."/>
            <person name="Armour M."/>
            <person name="Olukolu B."/>
            <person name="Poorten T."/>
            <person name="Britton C."/>
            <person name="Davik J."/>
            <person name="Ashrafi H."/>
            <person name="Aiden E.L."/>
            <person name="Borodovsky M."/>
            <person name="Worthington M."/>
        </authorList>
    </citation>
    <scope>NUCLEOTIDE SEQUENCE [LARGE SCALE GENOMIC DNA]</scope>
    <source>
        <strain evidence="1">PI 553951</strain>
    </source>
</reference>
<protein>
    <submittedName>
        <fullName evidence="1">Uncharacterized protein</fullName>
    </submittedName>
</protein>
<gene>
    <name evidence="1" type="ORF">M0R45_023717</name>
</gene>